<sequence length="374" mass="40681">MGNIASGYIFTNPPGTIADAQVRINAEIAAVRATGGNNSRFFTQTSSAPPLQDNQSFLVNIQPLTAYLGGYLGQPEGLFNANYFLQTAFAAGIRSFHLPISTYMNPSKVPPTWPYSGMPVIAARDTTDTIVSVNAISVSQFIEALVEYKSVSGYSTEPIILILEDALSELDRSKINYAKFMTAIAKQLQPLDTFRLTTAGSYGSVVGGLNQKKLLTEIPLNSFDNKVIIFTNFDVSQDSTQSLASYANFIYSDGDNTLPVREIALEDISGSQTDWISKARTNWYIAKSKTPLIAPDAATIKKAFANGIQCVPVPLLSNPMEKISTLWPMWGGASYALKVNETRYTRPSPVVPHMLNARLNASLEGKEPGSLVVR</sequence>
<accession>A0A6C0L5C2</accession>
<dbReference type="AlphaFoldDB" id="A0A6C0L5C2"/>
<evidence type="ECO:0000313" key="1">
    <source>
        <dbReference type="EMBL" id="QHU26176.1"/>
    </source>
</evidence>
<name>A0A6C0L5C2_9ZZZZ</name>
<protein>
    <submittedName>
        <fullName evidence="1">Uncharacterized protein</fullName>
    </submittedName>
</protein>
<organism evidence="1">
    <name type="scientific">viral metagenome</name>
    <dbReference type="NCBI Taxonomy" id="1070528"/>
    <lineage>
        <taxon>unclassified sequences</taxon>
        <taxon>metagenomes</taxon>
        <taxon>organismal metagenomes</taxon>
    </lineage>
</organism>
<dbReference type="EMBL" id="MN740437">
    <property type="protein sequence ID" value="QHU26176.1"/>
    <property type="molecule type" value="Genomic_DNA"/>
</dbReference>
<reference evidence="1" key="1">
    <citation type="journal article" date="2020" name="Nature">
        <title>Giant virus diversity and host interactions through global metagenomics.</title>
        <authorList>
            <person name="Schulz F."/>
            <person name="Roux S."/>
            <person name="Paez-Espino D."/>
            <person name="Jungbluth S."/>
            <person name="Walsh D.A."/>
            <person name="Denef V.J."/>
            <person name="McMahon K.D."/>
            <person name="Konstantinidis K.T."/>
            <person name="Eloe-Fadrosh E.A."/>
            <person name="Kyrpides N.C."/>
            <person name="Woyke T."/>
        </authorList>
    </citation>
    <scope>NUCLEOTIDE SEQUENCE</scope>
    <source>
        <strain evidence="1">GVMAG-M-3300027759-16</strain>
    </source>
</reference>
<proteinExistence type="predicted"/>